<dbReference type="CDD" id="cd00082">
    <property type="entry name" value="HisKA"/>
    <property type="match status" value="1"/>
</dbReference>
<dbReference type="Pfam" id="PF00512">
    <property type="entry name" value="HisKA"/>
    <property type="match status" value="1"/>
</dbReference>
<evidence type="ECO:0000256" key="1">
    <source>
        <dbReference type="ARBA" id="ARBA00000085"/>
    </source>
</evidence>
<dbReference type="CDD" id="cd00130">
    <property type="entry name" value="PAS"/>
    <property type="match status" value="1"/>
</dbReference>
<dbReference type="PRINTS" id="PR00344">
    <property type="entry name" value="BCTRLSENSOR"/>
</dbReference>
<dbReference type="InterPro" id="IPR036890">
    <property type="entry name" value="HATPase_C_sf"/>
</dbReference>
<dbReference type="Proteomes" id="UP001300672">
    <property type="component" value="Chromosome"/>
</dbReference>
<evidence type="ECO:0000256" key="13">
    <source>
        <dbReference type="ARBA" id="ARBA00043094"/>
    </source>
</evidence>
<protein>
    <recommendedName>
        <fullName evidence="11">Sensory histidine kinase/phosphatase NtrB</fullName>
        <ecNumber evidence="2">2.7.13.3</ecNumber>
    </recommendedName>
    <alternativeName>
        <fullName evidence="12">Nitrogen regulation protein NR(II)</fullName>
    </alternativeName>
    <alternativeName>
        <fullName evidence="13">Nitrogen regulator II</fullName>
    </alternativeName>
</protein>
<feature type="domain" description="Histidine kinase" evidence="14">
    <location>
        <begin position="137"/>
        <end position="349"/>
    </location>
</feature>
<keyword evidence="7" id="KW-0067">ATP-binding</keyword>
<keyword evidence="4" id="KW-0808">Transferase</keyword>
<gene>
    <name evidence="16" type="primary">glnL</name>
    <name evidence="16" type="ORF">QJT80_13145</name>
</gene>
<dbReference type="SUPFAM" id="SSF55874">
    <property type="entry name" value="ATPase domain of HSP90 chaperone/DNA topoisomerase II/histidine kinase"/>
    <property type="match status" value="1"/>
</dbReference>
<feature type="domain" description="PAS" evidence="15">
    <location>
        <begin position="7"/>
        <end position="55"/>
    </location>
</feature>
<evidence type="ECO:0000256" key="4">
    <source>
        <dbReference type="ARBA" id="ARBA00022679"/>
    </source>
</evidence>
<dbReference type="InterPro" id="IPR003661">
    <property type="entry name" value="HisK_dim/P_dom"/>
</dbReference>
<dbReference type="InterPro" id="IPR035965">
    <property type="entry name" value="PAS-like_dom_sf"/>
</dbReference>
<dbReference type="PANTHER" id="PTHR43065">
    <property type="entry name" value="SENSOR HISTIDINE KINASE"/>
    <property type="match status" value="1"/>
</dbReference>
<dbReference type="InterPro" id="IPR004358">
    <property type="entry name" value="Sig_transdc_His_kin-like_C"/>
</dbReference>
<dbReference type="PROSITE" id="PS50109">
    <property type="entry name" value="HIS_KIN"/>
    <property type="match status" value="1"/>
</dbReference>
<keyword evidence="8" id="KW-0902">Two-component regulatory system</keyword>
<dbReference type="InterPro" id="IPR003594">
    <property type="entry name" value="HATPase_dom"/>
</dbReference>
<dbReference type="NCBIfam" id="NF008293">
    <property type="entry name" value="PRK11073.1"/>
    <property type="match status" value="1"/>
</dbReference>
<dbReference type="AlphaFoldDB" id="A0AA95KES7"/>
<name>A0AA95KES7_9GAMM</name>
<dbReference type="GO" id="GO:0000155">
    <property type="term" value="F:phosphorelay sensor kinase activity"/>
    <property type="evidence" value="ECO:0007669"/>
    <property type="project" value="InterPro"/>
</dbReference>
<accession>A0AA95KES7</accession>
<dbReference type="EC" id="2.7.13.3" evidence="2"/>
<evidence type="ECO:0000259" key="14">
    <source>
        <dbReference type="PROSITE" id="PS50109"/>
    </source>
</evidence>
<dbReference type="Pfam" id="PF02518">
    <property type="entry name" value="HATPase_c"/>
    <property type="match status" value="1"/>
</dbReference>
<dbReference type="SMART" id="SM00388">
    <property type="entry name" value="HisKA"/>
    <property type="match status" value="1"/>
</dbReference>
<dbReference type="SUPFAM" id="SSF55785">
    <property type="entry name" value="PYP-like sensor domain (PAS domain)"/>
    <property type="match status" value="1"/>
</dbReference>
<keyword evidence="9" id="KW-0535">Nitrogen fixation</keyword>
<evidence type="ECO:0000256" key="2">
    <source>
        <dbReference type="ARBA" id="ARBA00012438"/>
    </source>
</evidence>
<evidence type="ECO:0000256" key="7">
    <source>
        <dbReference type="ARBA" id="ARBA00022840"/>
    </source>
</evidence>
<evidence type="ECO:0000256" key="12">
    <source>
        <dbReference type="ARBA" id="ARBA00042313"/>
    </source>
</evidence>
<evidence type="ECO:0000259" key="15">
    <source>
        <dbReference type="PROSITE" id="PS50112"/>
    </source>
</evidence>
<dbReference type="InterPro" id="IPR005467">
    <property type="entry name" value="His_kinase_dom"/>
</dbReference>
<evidence type="ECO:0000313" key="16">
    <source>
        <dbReference type="EMBL" id="WGZ90421.1"/>
    </source>
</evidence>
<dbReference type="Gene3D" id="3.30.565.10">
    <property type="entry name" value="Histidine kinase-like ATPase, C-terminal domain"/>
    <property type="match status" value="1"/>
</dbReference>
<dbReference type="InterPro" id="IPR000014">
    <property type="entry name" value="PAS"/>
</dbReference>
<dbReference type="PANTHER" id="PTHR43065:SF16">
    <property type="entry name" value="SENSORY HISTIDINE KINASE_PHOSPHATASE NTRB"/>
    <property type="match status" value="1"/>
</dbReference>
<keyword evidence="3" id="KW-0597">Phosphoprotein</keyword>
<comment type="function">
    <text evidence="10">Member of the two-component regulatory system NtrB/NtrC, which controls expression of the nitrogen-regulated (ntr) genes in response to nitrogen limitation. Under conditions of nitrogen limitation, NtrB autophosphorylates and transfers the phosphoryl group to NtrC. In the presence of nitrogen, acts as a phosphatase that dephosphorylates and inactivates NtrC.</text>
</comment>
<reference evidence="16" key="2">
    <citation type="submission" date="2023-04" db="EMBL/GenBank/DDBJ databases">
        <authorList>
            <person name="Beletskiy A.V."/>
            <person name="Mardanov A.V."/>
            <person name="Ravin N.V."/>
        </authorList>
    </citation>
    <scope>NUCLEOTIDE SEQUENCE</scope>
    <source>
        <strain evidence="16">GKL-01</strain>
    </source>
</reference>
<dbReference type="Gene3D" id="1.10.287.130">
    <property type="match status" value="1"/>
</dbReference>
<dbReference type="InterPro" id="IPR036097">
    <property type="entry name" value="HisK_dim/P_sf"/>
</dbReference>
<evidence type="ECO:0000256" key="10">
    <source>
        <dbReference type="ARBA" id="ARBA00037696"/>
    </source>
</evidence>
<keyword evidence="5" id="KW-0547">Nucleotide-binding</keyword>
<dbReference type="SUPFAM" id="SSF47384">
    <property type="entry name" value="Homodimeric domain of signal transducing histidine kinase"/>
    <property type="match status" value="1"/>
</dbReference>
<evidence type="ECO:0000256" key="9">
    <source>
        <dbReference type="ARBA" id="ARBA00023231"/>
    </source>
</evidence>
<dbReference type="Gene3D" id="3.30.450.20">
    <property type="entry name" value="PAS domain"/>
    <property type="match status" value="1"/>
</dbReference>
<dbReference type="Pfam" id="PF08448">
    <property type="entry name" value="PAS_4"/>
    <property type="match status" value="1"/>
</dbReference>
<evidence type="ECO:0000256" key="5">
    <source>
        <dbReference type="ARBA" id="ARBA00022741"/>
    </source>
</evidence>
<dbReference type="EMBL" id="CP124755">
    <property type="protein sequence ID" value="WGZ90421.1"/>
    <property type="molecule type" value="Genomic_DNA"/>
</dbReference>
<keyword evidence="6" id="KW-0418">Kinase</keyword>
<proteinExistence type="predicted"/>
<dbReference type="SMART" id="SM00091">
    <property type="entry name" value="PAS"/>
    <property type="match status" value="1"/>
</dbReference>
<evidence type="ECO:0000256" key="11">
    <source>
        <dbReference type="ARBA" id="ARBA00039567"/>
    </source>
</evidence>
<evidence type="ECO:0000256" key="3">
    <source>
        <dbReference type="ARBA" id="ARBA00022553"/>
    </source>
</evidence>
<sequence length="354" mass="39669">MKVNKTELLDILTCAILVLDPKLQVTYMNQACEMLFGQSLQRVQGEALAQLLRSDLFYAHLQTAVEQNAPQSIRECVIELTNSNEIVTVDCVITPLNNDNWQQQVLLEIQQVDRQLRIVREENMVHQQRALRELVRGIAHEIKNPLGGLRGAAQLLESELTSADLKEYTQIIISEADRLKNLVNGMLGPRTLPREENVNIHEVLEHVRNLASTDLTHRIEFIRDYDPSIPEFQGDRDQLVQVVLNIVSNAVNALGDTGKIQLRTRVLRQFTIQQKRYRHVLKIEICDNGPGVPPHLQDKLFLPMVSGTAGGSGLGLSIAQSLVHRHNGLIQCDSSPGQTCFSILIPLENGHAAC</sequence>
<dbReference type="KEGG" id="tdu:QJT80_13145"/>
<dbReference type="InterPro" id="IPR013656">
    <property type="entry name" value="PAS_4"/>
</dbReference>
<dbReference type="GO" id="GO:0005524">
    <property type="term" value="F:ATP binding"/>
    <property type="evidence" value="ECO:0007669"/>
    <property type="project" value="UniProtKB-KW"/>
</dbReference>
<dbReference type="PROSITE" id="PS50112">
    <property type="entry name" value="PAS"/>
    <property type="match status" value="1"/>
</dbReference>
<organism evidence="16">
    <name type="scientific">Candidatus Thiocaldithrix dubininis</name>
    <dbReference type="NCBI Taxonomy" id="3080823"/>
    <lineage>
        <taxon>Bacteria</taxon>
        <taxon>Pseudomonadati</taxon>
        <taxon>Pseudomonadota</taxon>
        <taxon>Gammaproteobacteria</taxon>
        <taxon>Thiotrichales</taxon>
        <taxon>Thiotrichaceae</taxon>
        <taxon>Candidatus Thiocaldithrix</taxon>
    </lineage>
</organism>
<comment type="catalytic activity">
    <reaction evidence="1">
        <text>ATP + protein L-histidine = ADP + protein N-phospho-L-histidine.</text>
        <dbReference type="EC" id="2.7.13.3"/>
    </reaction>
</comment>
<reference evidence="16" key="1">
    <citation type="journal article" date="2023" name="Int. J. Mol. Sci.">
        <title>Metagenomics Revealed a New Genus 'Candidatus Thiocaldithrix dubininis' gen. nov., sp. nov. and a New Species 'Candidatus Thiothrix putei' sp. nov. in the Family Thiotrichaceae, Some Members of Which Have Traits of Both Na+- and H+-Motive Energetics.</title>
        <authorList>
            <person name="Ravin N.V."/>
            <person name="Muntyan M.S."/>
            <person name="Smolyakov D.D."/>
            <person name="Rudenko T.S."/>
            <person name="Beletsky A.V."/>
            <person name="Mardanov A.V."/>
            <person name="Grabovich M.Y."/>
        </authorList>
    </citation>
    <scope>NUCLEOTIDE SEQUENCE</scope>
    <source>
        <strain evidence="16">GKL-01</strain>
    </source>
</reference>
<evidence type="ECO:0000256" key="8">
    <source>
        <dbReference type="ARBA" id="ARBA00023012"/>
    </source>
</evidence>
<evidence type="ECO:0000256" key="6">
    <source>
        <dbReference type="ARBA" id="ARBA00022777"/>
    </source>
</evidence>
<dbReference type="SMART" id="SM00387">
    <property type="entry name" value="HATPase_c"/>
    <property type="match status" value="1"/>
</dbReference>